<dbReference type="OrthoDB" id="3210850at2759"/>
<evidence type="ECO:0000256" key="2">
    <source>
        <dbReference type="SAM" id="Phobius"/>
    </source>
</evidence>
<evidence type="ECO:0008006" key="4">
    <source>
        <dbReference type="Google" id="ProtNLM"/>
    </source>
</evidence>
<feature type="transmembrane region" description="Helical" evidence="2">
    <location>
        <begin position="100"/>
        <end position="127"/>
    </location>
</feature>
<evidence type="ECO:0000256" key="1">
    <source>
        <dbReference type="SAM" id="MobiDB-lite"/>
    </source>
</evidence>
<keyword evidence="2" id="KW-1133">Transmembrane helix</keyword>
<feature type="compositionally biased region" description="Polar residues" evidence="1">
    <location>
        <begin position="339"/>
        <end position="351"/>
    </location>
</feature>
<feature type="transmembrane region" description="Helical" evidence="2">
    <location>
        <begin position="232"/>
        <end position="251"/>
    </location>
</feature>
<sequence length="351" mass="39077">MSADNTTSFSVDANLVGPDVLEVGSEFISLACITVLALALGAKTNGEKLKSINYGRALVIILYFFSWAFSATSIVVVSTNNSKENHHVKDNEDLSDRLDNIISCTLGMLSCDVFYAGSKIAIYAWLIERVHLVTAVKTTRLRTCQYKFHIVLLCPYVVIFILMMTFRNIYLEPDGKCTIGLQPIASVPLLVYDFIFNLYLTWLFMKPLMSVGRNSRTNWKTSKLYRLARRTLVASLVCLLISFLNVLGVVMTHGHERGLVCLTLCTLDVTINVITVHWVTTSSSGQNGQSDTRQKNLNTTEVVTGEMTFDGEMPNHQRSMKYDLPVVHPTIRPDDDSDSAQSTDITSGGKH</sequence>
<feature type="transmembrane region" description="Helical" evidence="2">
    <location>
        <begin position="148"/>
        <end position="170"/>
    </location>
</feature>
<protein>
    <recommendedName>
        <fullName evidence="4">G-protein coupled receptors family 1 profile domain-containing protein</fullName>
    </recommendedName>
</protein>
<name>A0A077W7K6_9FUNG</name>
<proteinExistence type="predicted"/>
<dbReference type="PANTHER" id="PTHR38848">
    <property type="entry name" value="G-PROTEIN COUPLED RECEPTORS FAMILY 3 PROFILE DOMAIN-CONTAINING PROTEIN"/>
    <property type="match status" value="1"/>
</dbReference>
<feature type="transmembrane region" description="Helical" evidence="2">
    <location>
        <begin position="54"/>
        <end position="80"/>
    </location>
</feature>
<keyword evidence="2" id="KW-0472">Membrane</keyword>
<reference evidence="3" key="1">
    <citation type="journal article" date="2014" name="Genome Announc.">
        <title>De novo whole-genome sequence and genome annotation of Lichtheimia ramosa.</title>
        <authorList>
            <person name="Linde J."/>
            <person name="Schwartze V."/>
            <person name="Binder U."/>
            <person name="Lass-Florl C."/>
            <person name="Voigt K."/>
            <person name="Horn F."/>
        </authorList>
    </citation>
    <scope>NUCLEOTIDE SEQUENCE</scope>
    <source>
        <strain evidence="3">JMRC FSU:6197</strain>
    </source>
</reference>
<accession>A0A077W7K6</accession>
<dbReference type="EMBL" id="LK023313">
    <property type="protein sequence ID" value="CDS02790.1"/>
    <property type="molecule type" value="Genomic_DNA"/>
</dbReference>
<gene>
    <name evidence="3" type="ORF">LRAMOSA00194</name>
</gene>
<dbReference type="AlphaFoldDB" id="A0A077W7K6"/>
<feature type="region of interest" description="Disordered" evidence="1">
    <location>
        <begin position="327"/>
        <end position="351"/>
    </location>
</feature>
<dbReference type="PANTHER" id="PTHR38848:SF3">
    <property type="entry name" value="G-PROTEIN COUPLED RECEPTORS FAMILY 3 PROFILE DOMAIN-CONTAINING PROTEIN"/>
    <property type="match status" value="1"/>
</dbReference>
<keyword evidence="2" id="KW-0812">Transmembrane</keyword>
<feature type="transmembrane region" description="Helical" evidence="2">
    <location>
        <begin position="190"/>
        <end position="211"/>
    </location>
</feature>
<evidence type="ECO:0000313" key="3">
    <source>
        <dbReference type="EMBL" id="CDS02790.1"/>
    </source>
</evidence>
<feature type="transmembrane region" description="Helical" evidence="2">
    <location>
        <begin position="20"/>
        <end position="42"/>
    </location>
</feature>
<organism evidence="3">
    <name type="scientific">Lichtheimia ramosa</name>
    <dbReference type="NCBI Taxonomy" id="688394"/>
    <lineage>
        <taxon>Eukaryota</taxon>
        <taxon>Fungi</taxon>
        <taxon>Fungi incertae sedis</taxon>
        <taxon>Mucoromycota</taxon>
        <taxon>Mucoromycotina</taxon>
        <taxon>Mucoromycetes</taxon>
        <taxon>Mucorales</taxon>
        <taxon>Lichtheimiaceae</taxon>
        <taxon>Lichtheimia</taxon>
    </lineage>
</organism>